<evidence type="ECO:0000313" key="2">
    <source>
        <dbReference type="Proteomes" id="UP000510869"/>
    </source>
</evidence>
<organism evidence="1 2">
    <name type="scientific">Natrinema zhouii</name>
    <dbReference type="NCBI Taxonomy" id="1710539"/>
    <lineage>
        <taxon>Archaea</taxon>
        <taxon>Methanobacteriati</taxon>
        <taxon>Methanobacteriota</taxon>
        <taxon>Stenosarchaea group</taxon>
        <taxon>Halobacteria</taxon>
        <taxon>Halobacteriales</taxon>
        <taxon>Natrialbaceae</taxon>
        <taxon>Natrinema</taxon>
    </lineage>
</organism>
<protein>
    <submittedName>
        <fullName evidence="1">Uncharacterized protein</fullName>
    </submittedName>
</protein>
<dbReference type="RefSeq" id="WP_180840604.1">
    <property type="nucleotide sequence ID" value="NZ_CP059154.1"/>
</dbReference>
<proteinExistence type="predicted"/>
<evidence type="ECO:0000313" key="1">
    <source>
        <dbReference type="EMBL" id="QLK25415.1"/>
    </source>
</evidence>
<dbReference type="Proteomes" id="UP000510869">
    <property type="component" value="Chromosome"/>
</dbReference>
<accession>A0A7D6CMX2</accession>
<gene>
    <name evidence="1" type="ORF">HYG81_15175</name>
</gene>
<dbReference type="EMBL" id="CP059154">
    <property type="protein sequence ID" value="QLK25415.1"/>
    <property type="molecule type" value="Genomic_DNA"/>
</dbReference>
<name>A0A7D6CMX2_9EURY</name>
<dbReference type="AlphaFoldDB" id="A0A7D6CMX2"/>
<keyword evidence="2" id="KW-1185">Reference proteome</keyword>
<dbReference type="OrthoDB" id="263717at2157"/>
<dbReference type="GeneID" id="56144574"/>
<dbReference type="KEGG" id="nay:HYG81_15175"/>
<reference evidence="1 2" key="1">
    <citation type="submission" date="2020-07" db="EMBL/GenBank/DDBJ databases">
        <title>Natrinema (YPL30) sp. nov. and Haloterrigena xxxxxx (YPL8) sp. nov., isolated from a salt mine.</title>
        <authorList>
            <person name="Cui H."/>
        </authorList>
    </citation>
    <scope>NUCLEOTIDE SEQUENCE [LARGE SCALE GENOMIC DNA]</scope>
    <source>
        <strain evidence="1 2">YPL13</strain>
    </source>
</reference>
<sequence>MAAWNETVILANSESLTAATEVEELTSGLRDPVVCVALEDLEGSADDTLTIGFEGAAGTYQADERTLAETQSYTVDIPQCKAVSVTSSNGVTYSIEVRANPS</sequence>